<dbReference type="Proteomes" id="UP000033140">
    <property type="component" value="Unassembled WGS sequence"/>
</dbReference>
<name>A0A0E9N9H2_SAICN</name>
<feature type="compositionally biased region" description="Basic and acidic residues" evidence="1">
    <location>
        <begin position="18"/>
        <end position="31"/>
    </location>
</feature>
<comment type="caution">
    <text evidence="2">The sequence shown here is derived from an EMBL/GenBank/DDBJ whole genome shotgun (WGS) entry which is preliminary data.</text>
</comment>
<keyword evidence="3" id="KW-1185">Reference proteome</keyword>
<dbReference type="AlphaFoldDB" id="A0A0E9N9H2"/>
<reference evidence="2 3" key="3">
    <citation type="journal article" date="2015" name="Genome Announc.">
        <title>Draft Genome Sequence of the Archiascomycetous Yeast Saitoella complicata.</title>
        <authorList>
            <person name="Yamauchi K."/>
            <person name="Kondo S."/>
            <person name="Hamamoto M."/>
            <person name="Takahashi Y."/>
            <person name="Ogura Y."/>
            <person name="Hayashi T."/>
            <person name="Nishida H."/>
        </authorList>
    </citation>
    <scope>NUCLEOTIDE SEQUENCE [LARGE SCALE GENOMIC DNA]</scope>
    <source>
        <strain evidence="2 3">NRRL Y-17804</strain>
    </source>
</reference>
<proteinExistence type="predicted"/>
<evidence type="ECO:0000313" key="3">
    <source>
        <dbReference type="Proteomes" id="UP000033140"/>
    </source>
</evidence>
<feature type="region of interest" description="Disordered" evidence="1">
    <location>
        <begin position="1"/>
        <end position="46"/>
    </location>
</feature>
<organism evidence="2 3">
    <name type="scientific">Saitoella complicata (strain BCRC 22490 / CBS 7301 / JCM 7358 / NBRC 10748 / NRRL Y-17804)</name>
    <dbReference type="NCBI Taxonomy" id="698492"/>
    <lineage>
        <taxon>Eukaryota</taxon>
        <taxon>Fungi</taxon>
        <taxon>Dikarya</taxon>
        <taxon>Ascomycota</taxon>
        <taxon>Taphrinomycotina</taxon>
        <taxon>Taphrinomycotina incertae sedis</taxon>
        <taxon>Saitoella</taxon>
    </lineage>
</organism>
<reference evidence="2 3" key="1">
    <citation type="journal article" date="2011" name="J. Gen. Appl. Microbiol.">
        <title>Draft genome sequencing of the enigmatic yeast Saitoella complicata.</title>
        <authorList>
            <person name="Nishida H."/>
            <person name="Hamamoto M."/>
            <person name="Sugiyama J."/>
        </authorList>
    </citation>
    <scope>NUCLEOTIDE SEQUENCE [LARGE SCALE GENOMIC DNA]</scope>
    <source>
        <strain evidence="2 3">NRRL Y-17804</strain>
    </source>
</reference>
<sequence length="160" mass="17883">MLRLGVKTTATRRRRAACRTENHNDNHDSSSRRPPSASHLPDSNPGSGWMVPSSWAGLTHGSCTVTVTDTERRRLTTKRRIGKEIETSIRHHRGLSIDGFSCTLRCGTAAYLCIILSRSHNHCVRLSDKPTNAAIWDGRPTLPKALNRRTKSVMQQHSFS</sequence>
<reference evidence="2 3" key="2">
    <citation type="journal article" date="2014" name="J. Gen. Appl. Microbiol.">
        <title>The early diverging ascomycetous budding yeast Saitoella complicata has three histone deacetylases belonging to the Clr6, Hos2, and Rpd3 lineages.</title>
        <authorList>
            <person name="Nishida H."/>
            <person name="Matsumoto T."/>
            <person name="Kondo S."/>
            <person name="Hamamoto M."/>
            <person name="Yoshikawa H."/>
        </authorList>
    </citation>
    <scope>NUCLEOTIDE SEQUENCE [LARGE SCALE GENOMIC DNA]</scope>
    <source>
        <strain evidence="2 3">NRRL Y-17804</strain>
    </source>
</reference>
<dbReference type="EMBL" id="BACD03000002">
    <property type="protein sequence ID" value="GAO46060.1"/>
    <property type="molecule type" value="Genomic_DNA"/>
</dbReference>
<accession>A0A0E9N9H2</accession>
<evidence type="ECO:0000313" key="2">
    <source>
        <dbReference type="EMBL" id="GAO46060.1"/>
    </source>
</evidence>
<evidence type="ECO:0000256" key="1">
    <source>
        <dbReference type="SAM" id="MobiDB-lite"/>
    </source>
</evidence>
<protein>
    <submittedName>
        <fullName evidence="2">Uncharacterized protein</fullName>
    </submittedName>
</protein>
<gene>
    <name evidence="2" type="ORF">G7K_0303-t1</name>
</gene>